<proteinExistence type="predicted"/>
<organism evidence="1">
    <name type="scientific">Musca domestica</name>
    <name type="common">House fly</name>
    <dbReference type="NCBI Taxonomy" id="7370"/>
    <lineage>
        <taxon>Eukaryota</taxon>
        <taxon>Metazoa</taxon>
        <taxon>Ecdysozoa</taxon>
        <taxon>Arthropoda</taxon>
        <taxon>Hexapoda</taxon>
        <taxon>Insecta</taxon>
        <taxon>Pterygota</taxon>
        <taxon>Neoptera</taxon>
        <taxon>Endopterygota</taxon>
        <taxon>Diptera</taxon>
        <taxon>Brachycera</taxon>
        <taxon>Muscomorpha</taxon>
        <taxon>Muscoidea</taxon>
        <taxon>Muscidae</taxon>
        <taxon>Musca</taxon>
    </lineage>
</organism>
<dbReference type="OrthoDB" id="421075at2759"/>
<dbReference type="InterPro" id="IPR039226">
    <property type="entry name" value="Ski3/TTC37"/>
</dbReference>
<protein>
    <recommendedName>
        <fullName evidence="2">Tetratricopeptide repeat protein</fullName>
    </recommendedName>
</protein>
<dbReference type="VEuPathDB" id="VectorBase:MDOA012607"/>
<dbReference type="PANTHER" id="PTHR15704:SF7">
    <property type="entry name" value="SUPERKILLER COMPLEX PROTEIN 3"/>
    <property type="match status" value="1"/>
</dbReference>
<dbReference type="Pfam" id="PF13181">
    <property type="entry name" value="TPR_8"/>
    <property type="match status" value="3"/>
</dbReference>
<dbReference type="Gene3D" id="1.25.40.10">
    <property type="entry name" value="Tetratricopeptide repeat domain"/>
    <property type="match status" value="7"/>
</dbReference>
<dbReference type="InterPro" id="IPR011990">
    <property type="entry name" value="TPR-like_helical_dom_sf"/>
</dbReference>
<dbReference type="PROSITE" id="PS50293">
    <property type="entry name" value="TPR_REGION"/>
    <property type="match status" value="1"/>
</dbReference>
<evidence type="ECO:0008006" key="2">
    <source>
        <dbReference type="Google" id="ProtNLM"/>
    </source>
</evidence>
<name>A0A1I8N8B2_MUSDO</name>
<dbReference type="SMART" id="SM00028">
    <property type="entry name" value="TPR"/>
    <property type="match status" value="12"/>
</dbReference>
<sequence length="1259" mass="144833">MSSKETKALLKEIREAIKAEKCEEAIKKCEEVLKIEPKSYMGHLLLGAAYQNSNKQEAAKYLRKAVEYSAPQPPTVALQGLSNCAPSEELPNIYEQLIKLVPEKQLDYFEKLYNVSSNSSKVATQCFHAFKRLLGSEEVKTHKTVLLKYYGRILIQRDLPAEEEDEETYKASLEEILNDNSLDVYLSAYKRYLKLLYKQQDLSKCLEHACKLVENYPNDIYAYEWICKIYCENYDLSEQSKCLESMSQNIEYYASKLGELNPQSSLAFLIQAIEKFKVEQYVAARDILYKVLVIQPNYSVAIKLLARCEMHLEAFGLAHALWQQLNDRTNIEYAICVSYGVDQEKLNEAVEVLKVPEEKSEEVVRALARCYLKLGDARNLNRLQMSDVSKAEFFYYDSPSEAIQFLGSTWEDLETYNALILRAHYYYQLQDYDVALTCALKATRLRPYSSLCFYHLGKIYLATNDIVRSRKCFEKCVSLNPINEDAVENLSSIYQQLGEEDLNVALLLNTLKKIKTPSKFKHIHYKLGLHYLNVNNCDEAIQCFRTAIKHDVSCMIYWESLGDAYASRGSYNSAIRVYQKILEMEPTNVYAKLQMAIMKTTIRMYSEAIEDFNNLLKEHEDYLPALKGAAEAHIGLANFLNQEYRYGRAKDHFQMAINLLQRCFLMPENLNMVWLWRLTANVFVSTAQMPESLANLDVSGKLAKRESDIAFLTRKDLLSLALRFYTCALKIKQNTYLWYELALCSYYSTNMYGEEAEQHLEMATKASQMAIKEDPNRWQNWNLLGVINMHKSNVLPNKYREYEFKLSFFFLAINNLPLAQHCFVQALTLERKSYTTWTNLGVLYLKLNEIRMANQAFQRAQQSSPVYPNAWIGQAMIAEYIKEEEEAVDLFRHCQQFEYHPESSLGYAHWVCQILSDKEKCKLPHYKHAIDSMYADVVAFDAINWYTINEENDASSSAWSFLGFLCERHRLYRLATKAFAKAAEKSTGNERDLMFTNLGYSHLKLNEPNEAIMAFNKIAHASFKPMIGLALAYYKAGQHQESYSVYKSVLKSVAGIEDDKASRILVAMASMVYAFQGEADTKTILYQCILLKDSPIQALFSACALGILHQDNQLSETILTELKKRENSEKHVADIAYLTSQYYLVNKQPRKALSYLMTRVHIFPHCAQLRKVLANFLLDNYGHKRQYQTATSQIALSAIALVHSSKTKKSDSLEDSQTLLVASQALQPVDNRRSLKLIQKAILLHPRNVNAWNALLAVN</sequence>
<dbReference type="GO" id="GO:0055087">
    <property type="term" value="C:Ski complex"/>
    <property type="evidence" value="ECO:0007669"/>
    <property type="project" value="InterPro"/>
</dbReference>
<dbReference type="EnsemblMetazoa" id="MDOA012607-RB">
    <property type="protein sequence ID" value="MDOA012607-PB"/>
    <property type="gene ID" value="MDOA012607"/>
</dbReference>
<gene>
    <name evidence="1" type="primary">101892948</name>
</gene>
<dbReference type="InterPro" id="IPR019734">
    <property type="entry name" value="TPR_rpt"/>
</dbReference>
<dbReference type="AlphaFoldDB" id="A0A1I8N8B2"/>
<dbReference type="GO" id="GO:0006401">
    <property type="term" value="P:RNA catabolic process"/>
    <property type="evidence" value="ECO:0007669"/>
    <property type="project" value="InterPro"/>
</dbReference>
<dbReference type="PROSITE" id="PS50005">
    <property type="entry name" value="TPR"/>
    <property type="match status" value="4"/>
</dbReference>
<dbReference type="Pfam" id="PF13432">
    <property type="entry name" value="TPR_16"/>
    <property type="match status" value="2"/>
</dbReference>
<dbReference type="PANTHER" id="PTHR15704">
    <property type="entry name" value="SUPERKILLER 3 PROTEIN-RELATED"/>
    <property type="match status" value="1"/>
</dbReference>
<evidence type="ECO:0000313" key="1">
    <source>
        <dbReference type="EnsemblMetazoa" id="MDOA012607-PB"/>
    </source>
</evidence>
<dbReference type="SUPFAM" id="SSF48452">
    <property type="entry name" value="TPR-like"/>
    <property type="match status" value="5"/>
</dbReference>
<reference evidence="1" key="1">
    <citation type="submission" date="2020-05" db="UniProtKB">
        <authorList>
            <consortium name="EnsemblMetazoa"/>
        </authorList>
    </citation>
    <scope>IDENTIFICATION</scope>
    <source>
        <strain evidence="1">Aabys</strain>
    </source>
</reference>
<dbReference type="STRING" id="7370.A0A1I8N8B2"/>
<accession>A0A1I8N8B2</accession>
<dbReference type="VEuPathDB" id="VectorBase:MDOMA2_014515"/>